<evidence type="ECO:0000256" key="5">
    <source>
        <dbReference type="ARBA" id="ARBA00023034"/>
    </source>
</evidence>
<keyword evidence="9" id="KW-1185">Reference proteome</keyword>
<evidence type="ECO:0000256" key="1">
    <source>
        <dbReference type="ARBA" id="ARBA00004601"/>
    </source>
</evidence>
<dbReference type="Proteomes" id="UP000182334">
    <property type="component" value="Chromosome VI"/>
</dbReference>
<name>A0A1L0DLK3_9ASCO</name>
<evidence type="ECO:0000259" key="7">
    <source>
        <dbReference type="Pfam" id="PF20655"/>
    </source>
</evidence>
<accession>A0A1L0DLK3</accession>
<evidence type="ECO:0000256" key="2">
    <source>
        <dbReference type="ARBA" id="ARBA00008180"/>
    </source>
</evidence>
<dbReference type="InterPro" id="IPR048319">
    <property type="entry name" value="Vps52_CC"/>
</dbReference>
<dbReference type="GO" id="GO:0032456">
    <property type="term" value="P:endocytic recycling"/>
    <property type="evidence" value="ECO:0007669"/>
    <property type="project" value="TreeGrafter"/>
</dbReference>
<dbReference type="PANTHER" id="PTHR14190">
    <property type="entry name" value="SUPPRESSOR OF ACTIN MUTATIONS 2/VACUOLAR PROTEIN SORTING 52"/>
    <property type="match status" value="1"/>
</dbReference>
<dbReference type="AlphaFoldDB" id="A0A1L0DLK3"/>
<dbReference type="PANTHER" id="PTHR14190:SF7">
    <property type="entry name" value="VACUOLAR PROTEIN SORTING-ASSOCIATED PROTEIN 52 HOMOLOG"/>
    <property type="match status" value="1"/>
</dbReference>
<feature type="domain" description="Vps52 C-terminal" evidence="7">
    <location>
        <begin position="316"/>
        <end position="382"/>
    </location>
</feature>
<dbReference type="GO" id="GO:0019905">
    <property type="term" value="F:syntaxin binding"/>
    <property type="evidence" value="ECO:0007669"/>
    <property type="project" value="TreeGrafter"/>
</dbReference>
<dbReference type="EMBL" id="LT635761">
    <property type="protein sequence ID" value="SGZ57436.1"/>
    <property type="molecule type" value="Genomic_DNA"/>
</dbReference>
<comment type="subcellular location">
    <subcellularLocation>
        <location evidence="1">Golgi apparatus</location>
        <location evidence="1">trans-Golgi network</location>
    </subcellularLocation>
</comment>
<feature type="domain" description="Vps52 C-terminal" evidence="7">
    <location>
        <begin position="428"/>
        <end position="622"/>
    </location>
</feature>
<organism evidence="8 9">
    <name type="scientific">Sungouiella intermedia</name>
    <dbReference type="NCBI Taxonomy" id="45354"/>
    <lineage>
        <taxon>Eukaryota</taxon>
        <taxon>Fungi</taxon>
        <taxon>Dikarya</taxon>
        <taxon>Ascomycota</taxon>
        <taxon>Saccharomycotina</taxon>
        <taxon>Pichiomycetes</taxon>
        <taxon>Metschnikowiaceae</taxon>
        <taxon>Sungouiella</taxon>
    </lineage>
</organism>
<dbReference type="InterPro" id="IPR048361">
    <property type="entry name" value="Vps52_C"/>
</dbReference>
<dbReference type="InterPro" id="IPR007258">
    <property type="entry name" value="Vps52"/>
</dbReference>
<keyword evidence="5" id="KW-0333">Golgi apparatus</keyword>
<proteinExistence type="inferred from homology"/>
<dbReference type="GO" id="GO:0006896">
    <property type="term" value="P:Golgi to vacuole transport"/>
    <property type="evidence" value="ECO:0007669"/>
    <property type="project" value="TreeGrafter"/>
</dbReference>
<dbReference type="GO" id="GO:0005829">
    <property type="term" value="C:cytosol"/>
    <property type="evidence" value="ECO:0007669"/>
    <property type="project" value="GOC"/>
</dbReference>
<protein>
    <submittedName>
        <fullName evidence="8">CIC11C00000005175</fullName>
    </submittedName>
</protein>
<sequence length="641" mass="72983">MSLAYLLTLLPLDDSSQLDATNPVSAQSNLEASESLPPLHDLSEQELGVLTARFELFAGAIGPFKARLAPIETFLDNFNKEICDLSDTLYSLQEMSSKLNHGLDLQRELVDQLNPIILDLMIPPAVAESVLNEPVTEKWVENVRFIVEKQQLIQKIRNDTSLTSKDLTAFKQLEQGIISLEAKAIERIRDFLILEIRLLRRSLKTSSQVVQEKLLLVKELYAFLAERHPALAKQLHLAYIYTMKWYYTTRFAKYLYALQKLKLKVVDLLFVLGGSNDHLDAKLSLFGFVEASYAATLMAASGSGPTPNKPTLAEYFLSATKRMDILEKDSDARRSIPSQIAETTPFAYWLEFPFNQWSNAVLDNIIVEYLFVVEFFYQGNEKFEPVSNLDSSASNLPHSSKDWSYVMFDEVYKMGNLYVNWLVSFLHQSFSQRMASTTAAASSYGNSGLSQTCDAYAILLMIRLIQNQSYTLHNEFHVPVMDDYHNSLLLQLWPHFTKIIDLNCESTKKHILGSSSYSYRTSELNQAPINATQQFAQYITGLLKLAFVHDKESDKLSFFQGEPVTMSIVRMRNDYESALTKASSRLFGSSKSKAVQKEIFLFNNYFLVVTILRSEFDDQSNEFVGDQIKHFELLCDAYKPK</sequence>
<dbReference type="STRING" id="45354.A0A1L0DLK3"/>
<dbReference type="GO" id="GO:0000938">
    <property type="term" value="C:GARP complex"/>
    <property type="evidence" value="ECO:0007669"/>
    <property type="project" value="TreeGrafter"/>
</dbReference>
<comment type="similarity">
    <text evidence="2">Belongs to the VPS52 family.</text>
</comment>
<evidence type="ECO:0000259" key="6">
    <source>
        <dbReference type="Pfam" id="PF04129"/>
    </source>
</evidence>
<keyword evidence="4" id="KW-0653">Protein transport</keyword>
<dbReference type="Pfam" id="PF04129">
    <property type="entry name" value="Vps52_CC"/>
    <property type="match status" value="1"/>
</dbReference>
<dbReference type="GO" id="GO:0042147">
    <property type="term" value="P:retrograde transport, endosome to Golgi"/>
    <property type="evidence" value="ECO:0007669"/>
    <property type="project" value="TreeGrafter"/>
</dbReference>
<keyword evidence="3" id="KW-0813">Transport</keyword>
<reference evidence="8 9" key="1">
    <citation type="submission" date="2016-10" db="EMBL/GenBank/DDBJ databases">
        <authorList>
            <person name="de Groot N.N."/>
        </authorList>
    </citation>
    <scope>NUCLEOTIDE SEQUENCE [LARGE SCALE GENOMIC DNA]</scope>
    <source>
        <strain evidence="8 9">CBS 141442</strain>
    </source>
</reference>
<feature type="domain" description="Vps52 coiled-coil" evidence="6">
    <location>
        <begin position="68"/>
        <end position="224"/>
    </location>
</feature>
<dbReference type="GO" id="GO:0015031">
    <property type="term" value="P:protein transport"/>
    <property type="evidence" value="ECO:0007669"/>
    <property type="project" value="UniProtKB-KW"/>
</dbReference>
<evidence type="ECO:0000256" key="3">
    <source>
        <dbReference type="ARBA" id="ARBA00022448"/>
    </source>
</evidence>
<dbReference type="OrthoDB" id="19482at2759"/>
<evidence type="ECO:0000313" key="9">
    <source>
        <dbReference type="Proteomes" id="UP000182334"/>
    </source>
</evidence>
<evidence type="ECO:0000256" key="4">
    <source>
        <dbReference type="ARBA" id="ARBA00022927"/>
    </source>
</evidence>
<dbReference type="Pfam" id="PF20655">
    <property type="entry name" value="Vps52_C"/>
    <property type="match status" value="2"/>
</dbReference>
<evidence type="ECO:0000313" key="8">
    <source>
        <dbReference type="EMBL" id="SGZ57436.1"/>
    </source>
</evidence>
<gene>
    <name evidence="8" type="ORF">SAMEA4029010_CIC11G00000005175</name>
</gene>